<feature type="domain" description="ABC transporter" evidence="4">
    <location>
        <begin position="2"/>
        <end position="231"/>
    </location>
</feature>
<dbReference type="Pfam" id="PF00005">
    <property type="entry name" value="ABC_tran"/>
    <property type="match status" value="1"/>
</dbReference>
<evidence type="ECO:0000256" key="3">
    <source>
        <dbReference type="ARBA" id="ARBA00022840"/>
    </source>
</evidence>
<dbReference type="InterPro" id="IPR003439">
    <property type="entry name" value="ABC_transporter-like_ATP-bd"/>
</dbReference>
<dbReference type="PANTHER" id="PTHR42939">
    <property type="entry name" value="ABC TRANSPORTER ATP-BINDING PROTEIN ALBC-RELATED"/>
    <property type="match status" value="1"/>
</dbReference>
<dbReference type="Gene3D" id="3.40.50.300">
    <property type="entry name" value="P-loop containing nucleotide triphosphate hydrolases"/>
    <property type="match status" value="1"/>
</dbReference>
<proteinExistence type="predicted"/>
<dbReference type="AlphaFoldDB" id="A0A6L8T8G9"/>
<dbReference type="InterPro" id="IPR027417">
    <property type="entry name" value="P-loop_NTPase"/>
</dbReference>
<keyword evidence="3 5" id="KW-0067">ATP-binding</keyword>
<name>A0A6L8T8G9_9FIRM</name>
<dbReference type="RefSeq" id="WP_119243069.1">
    <property type="nucleotide sequence ID" value="NZ_AP031426.1"/>
</dbReference>
<dbReference type="Proteomes" id="UP000477285">
    <property type="component" value="Unassembled WGS sequence"/>
</dbReference>
<evidence type="ECO:0000256" key="1">
    <source>
        <dbReference type="ARBA" id="ARBA00022448"/>
    </source>
</evidence>
<accession>A0A6L8T8G9</accession>
<sequence>MIKIENLSKTYEKKNIFHALSLTLYDTQIYALVGVNGIGKTTFLNSITQSAFRTNGNVLIDSIPNSAFESKYHFFFIPDHKDMFLNLSGNEYLSFIINIYKCDFTAASTAAHKITSLLKISADLNKPLSSYSLGMKQKIYLTGALISGATNLILDEPFNGLDPESCIVIKNLLKDYCYCKHNMILFSVHNLDLVSNFSDTIILINKDRQLLSLKNTQNISELEDYFFKHCVI</sequence>
<protein>
    <submittedName>
        <fullName evidence="5">ATP-binding cassette domain-containing protein</fullName>
    </submittedName>
</protein>
<keyword evidence="1" id="KW-0813">Transport</keyword>
<evidence type="ECO:0000256" key="2">
    <source>
        <dbReference type="ARBA" id="ARBA00022741"/>
    </source>
</evidence>
<dbReference type="InterPro" id="IPR051782">
    <property type="entry name" value="ABC_Transporter_VariousFunc"/>
</dbReference>
<evidence type="ECO:0000259" key="4">
    <source>
        <dbReference type="PROSITE" id="PS50893"/>
    </source>
</evidence>
<dbReference type="PROSITE" id="PS50893">
    <property type="entry name" value="ABC_TRANSPORTER_2"/>
    <property type="match status" value="1"/>
</dbReference>
<gene>
    <name evidence="5" type="ORF">GT728_18465</name>
</gene>
<dbReference type="PANTHER" id="PTHR42939:SF1">
    <property type="entry name" value="ABC TRANSPORTER ATP-BINDING PROTEIN ALBC-RELATED"/>
    <property type="match status" value="1"/>
</dbReference>
<evidence type="ECO:0000313" key="6">
    <source>
        <dbReference type="Proteomes" id="UP000477285"/>
    </source>
</evidence>
<evidence type="ECO:0000313" key="5">
    <source>
        <dbReference type="EMBL" id="MZL35108.1"/>
    </source>
</evidence>
<dbReference type="SUPFAM" id="SSF52540">
    <property type="entry name" value="P-loop containing nucleoside triphosphate hydrolases"/>
    <property type="match status" value="1"/>
</dbReference>
<dbReference type="EMBL" id="WWVQ01000071">
    <property type="protein sequence ID" value="MZL35108.1"/>
    <property type="molecule type" value="Genomic_DNA"/>
</dbReference>
<organism evidence="5 6">
    <name type="scientific">Blautia wexlerae</name>
    <dbReference type="NCBI Taxonomy" id="418240"/>
    <lineage>
        <taxon>Bacteria</taxon>
        <taxon>Bacillati</taxon>
        <taxon>Bacillota</taxon>
        <taxon>Clostridia</taxon>
        <taxon>Lachnospirales</taxon>
        <taxon>Lachnospiraceae</taxon>
        <taxon>Blautia</taxon>
    </lineage>
</organism>
<dbReference type="GO" id="GO:0005524">
    <property type="term" value="F:ATP binding"/>
    <property type="evidence" value="ECO:0007669"/>
    <property type="project" value="UniProtKB-KW"/>
</dbReference>
<dbReference type="GO" id="GO:0016887">
    <property type="term" value="F:ATP hydrolysis activity"/>
    <property type="evidence" value="ECO:0007669"/>
    <property type="project" value="InterPro"/>
</dbReference>
<reference evidence="5 6" key="1">
    <citation type="journal article" date="2019" name="Nat. Med.">
        <title>A library of human gut bacterial isolates paired with longitudinal multiomics data enables mechanistic microbiome research.</title>
        <authorList>
            <person name="Poyet M."/>
            <person name="Groussin M."/>
            <person name="Gibbons S.M."/>
            <person name="Avila-Pacheco J."/>
            <person name="Jiang X."/>
            <person name="Kearney S.M."/>
            <person name="Perrotta A.R."/>
            <person name="Berdy B."/>
            <person name="Zhao S."/>
            <person name="Lieberman T.D."/>
            <person name="Swanson P.K."/>
            <person name="Smith M."/>
            <person name="Roesemann S."/>
            <person name="Alexander J.E."/>
            <person name="Rich S.A."/>
            <person name="Livny J."/>
            <person name="Vlamakis H."/>
            <person name="Clish C."/>
            <person name="Bullock K."/>
            <person name="Deik A."/>
            <person name="Scott J."/>
            <person name="Pierce K.A."/>
            <person name="Xavier R.J."/>
            <person name="Alm E.J."/>
        </authorList>
    </citation>
    <scope>NUCLEOTIDE SEQUENCE [LARGE SCALE GENOMIC DNA]</scope>
    <source>
        <strain evidence="5 6">BIOML-A1</strain>
    </source>
</reference>
<keyword evidence="2" id="KW-0547">Nucleotide-binding</keyword>
<comment type="caution">
    <text evidence="5">The sequence shown here is derived from an EMBL/GenBank/DDBJ whole genome shotgun (WGS) entry which is preliminary data.</text>
</comment>